<feature type="region of interest" description="Disordered" evidence="1">
    <location>
        <begin position="41"/>
        <end position="100"/>
    </location>
</feature>
<dbReference type="AlphaFoldDB" id="A0A6S7BWZ0"/>
<gene>
    <name evidence="3" type="ORF">LMG28138_04054</name>
</gene>
<feature type="compositionally biased region" description="Low complexity" evidence="1">
    <location>
        <begin position="41"/>
        <end position="54"/>
    </location>
</feature>
<keyword evidence="4" id="KW-1185">Reference proteome</keyword>
<sequence>MNIDHFILIRALPAGLLSAALVVASFNVHAQSIGKVVLVSDSGASSTSTGNTSGTAGGATGSTVGGGSTQGGTNEGGDKGTGGGRGAGSAGSTPRDTGGY</sequence>
<evidence type="ECO:0000313" key="4">
    <source>
        <dbReference type="Proteomes" id="UP000494115"/>
    </source>
</evidence>
<protein>
    <submittedName>
        <fullName evidence="3">Uncharacterized protein</fullName>
    </submittedName>
</protein>
<evidence type="ECO:0000256" key="1">
    <source>
        <dbReference type="SAM" id="MobiDB-lite"/>
    </source>
</evidence>
<organism evidence="3 4">
    <name type="scientific">Pararobbsia alpina</name>
    <dbReference type="NCBI Taxonomy" id="621374"/>
    <lineage>
        <taxon>Bacteria</taxon>
        <taxon>Pseudomonadati</taxon>
        <taxon>Pseudomonadota</taxon>
        <taxon>Betaproteobacteria</taxon>
        <taxon>Burkholderiales</taxon>
        <taxon>Burkholderiaceae</taxon>
        <taxon>Pararobbsia</taxon>
    </lineage>
</organism>
<dbReference type="Proteomes" id="UP000494115">
    <property type="component" value="Unassembled WGS sequence"/>
</dbReference>
<keyword evidence="2" id="KW-0732">Signal</keyword>
<dbReference type="RefSeq" id="WP_175106596.1">
    <property type="nucleotide sequence ID" value="NZ_CADIKM010000023.1"/>
</dbReference>
<feature type="signal peptide" evidence="2">
    <location>
        <begin position="1"/>
        <end position="30"/>
    </location>
</feature>
<accession>A0A6S7BWZ0</accession>
<evidence type="ECO:0000256" key="2">
    <source>
        <dbReference type="SAM" id="SignalP"/>
    </source>
</evidence>
<name>A0A6S7BWZ0_9BURK</name>
<reference evidence="3 4" key="1">
    <citation type="submission" date="2020-04" db="EMBL/GenBank/DDBJ databases">
        <authorList>
            <person name="De Canck E."/>
        </authorList>
    </citation>
    <scope>NUCLEOTIDE SEQUENCE [LARGE SCALE GENOMIC DNA]</scope>
    <source>
        <strain evidence="3 4">LMG 28138</strain>
    </source>
</reference>
<feature type="chain" id="PRO_5028945491" evidence="2">
    <location>
        <begin position="31"/>
        <end position="100"/>
    </location>
</feature>
<proteinExistence type="predicted"/>
<evidence type="ECO:0000313" key="3">
    <source>
        <dbReference type="EMBL" id="CAB3796331.1"/>
    </source>
</evidence>
<feature type="compositionally biased region" description="Gly residues" evidence="1">
    <location>
        <begin position="55"/>
        <end position="89"/>
    </location>
</feature>
<dbReference type="EMBL" id="CADIKM010000023">
    <property type="protein sequence ID" value="CAB3796331.1"/>
    <property type="molecule type" value="Genomic_DNA"/>
</dbReference>